<comment type="caution">
    <text evidence="2">The sequence shown here is derived from an EMBL/GenBank/DDBJ whole genome shotgun (WGS) entry which is preliminary data.</text>
</comment>
<name>A0A0R1MUN1_9LACO</name>
<proteinExistence type="predicted"/>
<dbReference type="Gene3D" id="2.30.110.10">
    <property type="entry name" value="Electron Transport, Fmn-binding Protein, Chain A"/>
    <property type="match status" value="1"/>
</dbReference>
<dbReference type="PATRIC" id="fig|1423792.3.peg.649"/>
<dbReference type="Pfam" id="PF01243">
    <property type="entry name" value="PNPOx_N"/>
    <property type="match status" value="1"/>
</dbReference>
<sequence>MSKEEIDLNQESGGQAPVDTIGQAEQLLKEATVMQFSTIDKRGFPNIVALTPLKLERSLKQVLFYTDRDTTTVHNIVESSKVSIYCFNERHHCSVGLQGYAGLVSRSEIQKSYVNDLTKYQKSLNYKHPVFLRFTTIFVKVRYQDNVTFQKLLN</sequence>
<dbReference type="AlphaFoldDB" id="A0A0R1MUN1"/>
<accession>A0A0R1MUN1</accession>
<keyword evidence="3" id="KW-1185">Reference proteome</keyword>
<organism evidence="2 3">
    <name type="scientific">Schleiferilactobacillus perolens DSM 12744</name>
    <dbReference type="NCBI Taxonomy" id="1423792"/>
    <lineage>
        <taxon>Bacteria</taxon>
        <taxon>Bacillati</taxon>
        <taxon>Bacillota</taxon>
        <taxon>Bacilli</taxon>
        <taxon>Lactobacillales</taxon>
        <taxon>Lactobacillaceae</taxon>
        <taxon>Schleiferilactobacillus</taxon>
    </lineage>
</organism>
<dbReference type="OrthoDB" id="2308065at2"/>
<protein>
    <recommendedName>
        <fullName evidence="1">Pyridoxamine 5'-phosphate oxidase N-terminal domain-containing protein</fullName>
    </recommendedName>
</protein>
<dbReference type="InterPro" id="IPR012349">
    <property type="entry name" value="Split_barrel_FMN-bd"/>
</dbReference>
<dbReference type="Proteomes" id="UP000051330">
    <property type="component" value="Unassembled WGS sequence"/>
</dbReference>
<reference evidence="2 3" key="1">
    <citation type="journal article" date="2015" name="Genome Announc.">
        <title>Expanding the biotechnology potential of lactobacilli through comparative genomics of 213 strains and associated genera.</title>
        <authorList>
            <person name="Sun Z."/>
            <person name="Harris H.M."/>
            <person name="McCann A."/>
            <person name="Guo C."/>
            <person name="Argimon S."/>
            <person name="Zhang W."/>
            <person name="Yang X."/>
            <person name="Jeffery I.B."/>
            <person name="Cooney J.C."/>
            <person name="Kagawa T.F."/>
            <person name="Liu W."/>
            <person name="Song Y."/>
            <person name="Salvetti E."/>
            <person name="Wrobel A."/>
            <person name="Rasinkangas P."/>
            <person name="Parkhill J."/>
            <person name="Rea M.C."/>
            <person name="O'Sullivan O."/>
            <person name="Ritari J."/>
            <person name="Douillard F.P."/>
            <person name="Paul Ross R."/>
            <person name="Yang R."/>
            <person name="Briner A.E."/>
            <person name="Felis G.E."/>
            <person name="de Vos W.M."/>
            <person name="Barrangou R."/>
            <person name="Klaenhammer T.R."/>
            <person name="Caufield P.W."/>
            <person name="Cui Y."/>
            <person name="Zhang H."/>
            <person name="O'Toole P.W."/>
        </authorList>
    </citation>
    <scope>NUCLEOTIDE SEQUENCE [LARGE SCALE GENOMIC DNA]</scope>
    <source>
        <strain evidence="2 3">DSM 12744</strain>
    </source>
</reference>
<dbReference type="InterPro" id="IPR011576">
    <property type="entry name" value="Pyridox_Oxase_N"/>
</dbReference>
<dbReference type="SUPFAM" id="SSF50475">
    <property type="entry name" value="FMN-binding split barrel"/>
    <property type="match status" value="1"/>
</dbReference>
<gene>
    <name evidence="2" type="ORF">FD09_GL000637</name>
</gene>
<evidence type="ECO:0000313" key="3">
    <source>
        <dbReference type="Proteomes" id="UP000051330"/>
    </source>
</evidence>
<feature type="domain" description="Pyridoxamine 5'-phosphate oxidase N-terminal" evidence="1">
    <location>
        <begin position="23"/>
        <end position="118"/>
    </location>
</feature>
<dbReference type="RefSeq" id="WP_057821434.1">
    <property type="nucleotide sequence ID" value="NZ_AZEC01000011.1"/>
</dbReference>
<evidence type="ECO:0000313" key="2">
    <source>
        <dbReference type="EMBL" id="KRL11713.1"/>
    </source>
</evidence>
<evidence type="ECO:0000259" key="1">
    <source>
        <dbReference type="Pfam" id="PF01243"/>
    </source>
</evidence>
<dbReference type="EMBL" id="AZEC01000011">
    <property type="protein sequence ID" value="KRL11713.1"/>
    <property type="molecule type" value="Genomic_DNA"/>
</dbReference>
<dbReference type="STRING" id="1423792.FD09_GL000637"/>